<organism evidence="1 2">
    <name type="scientific">Batillaria attramentaria</name>
    <dbReference type="NCBI Taxonomy" id="370345"/>
    <lineage>
        <taxon>Eukaryota</taxon>
        <taxon>Metazoa</taxon>
        <taxon>Spiralia</taxon>
        <taxon>Lophotrochozoa</taxon>
        <taxon>Mollusca</taxon>
        <taxon>Gastropoda</taxon>
        <taxon>Caenogastropoda</taxon>
        <taxon>Sorbeoconcha</taxon>
        <taxon>Cerithioidea</taxon>
        <taxon>Batillariidae</taxon>
        <taxon>Batillaria</taxon>
    </lineage>
</organism>
<name>A0ABD0JJZ8_9CAEN</name>
<dbReference type="Proteomes" id="UP001519460">
    <property type="component" value="Unassembled WGS sequence"/>
</dbReference>
<proteinExistence type="predicted"/>
<keyword evidence="2" id="KW-1185">Reference proteome</keyword>
<dbReference type="AlphaFoldDB" id="A0ABD0JJZ8"/>
<reference evidence="1 2" key="1">
    <citation type="journal article" date="2023" name="Sci. Data">
        <title>Genome assembly of the Korean intertidal mud-creeper Batillaria attramentaria.</title>
        <authorList>
            <person name="Patra A.K."/>
            <person name="Ho P.T."/>
            <person name="Jun S."/>
            <person name="Lee S.J."/>
            <person name="Kim Y."/>
            <person name="Won Y.J."/>
        </authorList>
    </citation>
    <scope>NUCLEOTIDE SEQUENCE [LARGE SCALE GENOMIC DNA]</scope>
    <source>
        <strain evidence="1">Wonlab-2016</strain>
    </source>
</reference>
<gene>
    <name evidence="1" type="ORF">BaRGS_00033585</name>
</gene>
<comment type="caution">
    <text evidence="1">The sequence shown here is derived from an EMBL/GenBank/DDBJ whole genome shotgun (WGS) entry which is preliminary data.</text>
</comment>
<evidence type="ECO:0000313" key="2">
    <source>
        <dbReference type="Proteomes" id="UP001519460"/>
    </source>
</evidence>
<sequence>MSLRRVGDMYHVMSGDGRQTDARVLERRAAARGQLALRPTDTVRLETRSAEEWEGCEYIAGARETFS</sequence>
<protein>
    <submittedName>
        <fullName evidence="1">Uncharacterized protein</fullName>
    </submittedName>
</protein>
<dbReference type="EMBL" id="JACVVK020000413">
    <property type="protein sequence ID" value="KAK7475184.1"/>
    <property type="molecule type" value="Genomic_DNA"/>
</dbReference>
<evidence type="ECO:0000313" key="1">
    <source>
        <dbReference type="EMBL" id="KAK7475184.1"/>
    </source>
</evidence>
<accession>A0ABD0JJZ8</accession>